<comment type="caution">
    <text evidence="3">The sequence shown here is derived from an EMBL/GenBank/DDBJ whole genome shotgun (WGS) entry which is preliminary data.</text>
</comment>
<evidence type="ECO:0000256" key="1">
    <source>
        <dbReference type="SAM" id="MobiDB-lite"/>
    </source>
</evidence>
<dbReference type="InterPro" id="IPR029058">
    <property type="entry name" value="AB_hydrolase_fold"/>
</dbReference>
<feature type="region of interest" description="Disordered" evidence="1">
    <location>
        <begin position="1"/>
        <end position="23"/>
    </location>
</feature>
<evidence type="ECO:0000259" key="2">
    <source>
        <dbReference type="Pfam" id="PF01738"/>
    </source>
</evidence>
<reference evidence="3" key="2">
    <citation type="submission" date="2020-09" db="EMBL/GenBank/DDBJ databases">
        <authorList>
            <person name="Sun Q."/>
            <person name="Sedlacek I."/>
        </authorList>
    </citation>
    <scope>NUCLEOTIDE SEQUENCE</scope>
    <source>
        <strain evidence="3">CCM 7905</strain>
    </source>
</reference>
<gene>
    <name evidence="3" type="ORF">GCM10007304_49330</name>
</gene>
<dbReference type="InterPro" id="IPR051049">
    <property type="entry name" value="Dienelactone_hydrolase-like"/>
</dbReference>
<dbReference type="InterPro" id="IPR002925">
    <property type="entry name" value="Dienelactn_hydro"/>
</dbReference>
<dbReference type="AlphaFoldDB" id="A0A917G9K8"/>
<evidence type="ECO:0000313" key="3">
    <source>
        <dbReference type="EMBL" id="GGG29622.1"/>
    </source>
</evidence>
<evidence type="ECO:0000313" key="4">
    <source>
        <dbReference type="Proteomes" id="UP000654257"/>
    </source>
</evidence>
<reference evidence="3" key="1">
    <citation type="journal article" date="2014" name="Int. J. Syst. Evol. Microbiol.">
        <title>Complete genome sequence of Corynebacterium casei LMG S-19264T (=DSM 44701T), isolated from a smear-ripened cheese.</title>
        <authorList>
            <consortium name="US DOE Joint Genome Institute (JGI-PGF)"/>
            <person name="Walter F."/>
            <person name="Albersmeier A."/>
            <person name="Kalinowski J."/>
            <person name="Ruckert C."/>
        </authorList>
    </citation>
    <scope>NUCLEOTIDE SEQUENCE</scope>
    <source>
        <strain evidence="3">CCM 7905</strain>
    </source>
</reference>
<name>A0A917G9K8_9NOCA</name>
<dbReference type="PANTHER" id="PTHR46623:SF6">
    <property type="entry name" value="ALPHA_BETA-HYDROLASES SUPERFAMILY PROTEIN"/>
    <property type="match status" value="1"/>
</dbReference>
<accession>A0A917G9K8</accession>
<protein>
    <submittedName>
        <fullName evidence="3">Carboxymethylenebutenolidase</fullName>
    </submittedName>
</protein>
<dbReference type="RefSeq" id="WP_188548050.1">
    <property type="nucleotide sequence ID" value="NZ_BMCU01000010.1"/>
</dbReference>
<dbReference type="SUPFAM" id="SSF53474">
    <property type="entry name" value="alpha/beta-Hydrolases"/>
    <property type="match status" value="1"/>
</dbReference>
<proteinExistence type="predicted"/>
<dbReference type="Proteomes" id="UP000654257">
    <property type="component" value="Unassembled WGS sequence"/>
</dbReference>
<dbReference type="GO" id="GO:0016787">
    <property type="term" value="F:hydrolase activity"/>
    <property type="evidence" value="ECO:0007669"/>
    <property type="project" value="InterPro"/>
</dbReference>
<keyword evidence="4" id="KW-1185">Reference proteome</keyword>
<dbReference type="EMBL" id="BMCU01000010">
    <property type="protein sequence ID" value="GGG29622.1"/>
    <property type="molecule type" value="Genomic_DNA"/>
</dbReference>
<sequence length="233" mass="24583">MSGSIFSDNAPLRVPPGQEPTEHVPLTAIEPDGSGRGGIVLLHESREFTDALTSFMSLLAEEGWTVAAPNLFHRGGDDEVFGDNLFDDFDATFDWLVSRGVYADCVGVIGFDDAGTAAALVATTRPVGAAVSVAAPGIVEPLTGDATALVDALPSLKAPWLGLYGQADERIPADHVERLQEAVATASVATLVVTYGGQGHRPDEATGPEVEDGAEAIVDAQRRIFDWFDSHLR</sequence>
<feature type="domain" description="Dienelactone hydrolase" evidence="2">
    <location>
        <begin position="30"/>
        <end position="231"/>
    </location>
</feature>
<dbReference type="Gene3D" id="3.40.50.1820">
    <property type="entry name" value="alpha/beta hydrolase"/>
    <property type="match status" value="1"/>
</dbReference>
<organism evidence="3 4">
    <name type="scientific">Rhodococcoides trifolii</name>
    <dbReference type="NCBI Taxonomy" id="908250"/>
    <lineage>
        <taxon>Bacteria</taxon>
        <taxon>Bacillati</taxon>
        <taxon>Actinomycetota</taxon>
        <taxon>Actinomycetes</taxon>
        <taxon>Mycobacteriales</taxon>
        <taxon>Nocardiaceae</taxon>
        <taxon>Rhodococcoides</taxon>
    </lineage>
</organism>
<dbReference type="PANTHER" id="PTHR46623">
    <property type="entry name" value="CARBOXYMETHYLENEBUTENOLIDASE-RELATED"/>
    <property type="match status" value="1"/>
</dbReference>
<dbReference type="Pfam" id="PF01738">
    <property type="entry name" value="DLH"/>
    <property type="match status" value="1"/>
</dbReference>